<dbReference type="EMBL" id="OU503051">
    <property type="protein sequence ID" value="CAI9779093.1"/>
    <property type="molecule type" value="Genomic_DNA"/>
</dbReference>
<keyword evidence="2" id="KW-1185">Reference proteome</keyword>
<sequence length="122" mass="14014">MMMPKQLKLRLANEDNLMTYRNREKQIRVASESSGGKRFMSARSDLSVLFGAQLKLCSCTSSSVFCMQQYLCCALQQSRHLFIPAVSMRLRLKRTCSGVECFGGFHINRLSTFFFFFKCPLT</sequence>
<evidence type="ECO:0000313" key="2">
    <source>
        <dbReference type="Proteomes" id="UP000834106"/>
    </source>
</evidence>
<accession>A0AAD2A0H0</accession>
<name>A0AAD2A0H0_9LAMI</name>
<evidence type="ECO:0000313" key="1">
    <source>
        <dbReference type="EMBL" id="CAI9779093.1"/>
    </source>
</evidence>
<organism evidence="1 2">
    <name type="scientific">Fraxinus pennsylvanica</name>
    <dbReference type="NCBI Taxonomy" id="56036"/>
    <lineage>
        <taxon>Eukaryota</taxon>
        <taxon>Viridiplantae</taxon>
        <taxon>Streptophyta</taxon>
        <taxon>Embryophyta</taxon>
        <taxon>Tracheophyta</taxon>
        <taxon>Spermatophyta</taxon>
        <taxon>Magnoliopsida</taxon>
        <taxon>eudicotyledons</taxon>
        <taxon>Gunneridae</taxon>
        <taxon>Pentapetalae</taxon>
        <taxon>asterids</taxon>
        <taxon>lamiids</taxon>
        <taxon>Lamiales</taxon>
        <taxon>Oleaceae</taxon>
        <taxon>Oleeae</taxon>
        <taxon>Fraxinus</taxon>
    </lineage>
</organism>
<reference evidence="1" key="1">
    <citation type="submission" date="2023-05" db="EMBL/GenBank/DDBJ databases">
        <authorList>
            <person name="Huff M."/>
        </authorList>
    </citation>
    <scope>NUCLEOTIDE SEQUENCE</scope>
</reference>
<gene>
    <name evidence="1" type="ORF">FPE_LOCUS26523</name>
</gene>
<protein>
    <submittedName>
        <fullName evidence="1">Uncharacterized protein</fullName>
    </submittedName>
</protein>
<proteinExistence type="predicted"/>
<dbReference type="Proteomes" id="UP000834106">
    <property type="component" value="Chromosome 16"/>
</dbReference>
<dbReference type="AlphaFoldDB" id="A0AAD2A0H0"/>